<accession>A0AAW1RG41</accession>
<evidence type="ECO:0000256" key="1">
    <source>
        <dbReference type="SAM" id="MobiDB-lite"/>
    </source>
</evidence>
<dbReference type="Gene3D" id="1.25.40.10">
    <property type="entry name" value="Tetratricopeptide repeat domain"/>
    <property type="match status" value="1"/>
</dbReference>
<name>A0AAW1RG41_9CHLO</name>
<comment type="caution">
    <text evidence="2">The sequence shown here is derived from an EMBL/GenBank/DDBJ whole genome shotgun (WGS) entry which is preliminary data.</text>
</comment>
<dbReference type="AlphaFoldDB" id="A0AAW1RG41"/>
<feature type="region of interest" description="Disordered" evidence="1">
    <location>
        <begin position="129"/>
        <end position="154"/>
    </location>
</feature>
<proteinExistence type="predicted"/>
<reference evidence="2 3" key="1">
    <citation type="journal article" date="2024" name="Nat. Commun.">
        <title>Phylogenomics reveals the evolutionary origins of lichenization in chlorophyte algae.</title>
        <authorList>
            <person name="Puginier C."/>
            <person name="Libourel C."/>
            <person name="Otte J."/>
            <person name="Skaloud P."/>
            <person name="Haon M."/>
            <person name="Grisel S."/>
            <person name="Petersen M."/>
            <person name="Berrin J.G."/>
            <person name="Delaux P.M."/>
            <person name="Dal Grande F."/>
            <person name="Keller J."/>
        </authorList>
    </citation>
    <scope>NUCLEOTIDE SEQUENCE [LARGE SCALE GENOMIC DNA]</scope>
    <source>
        <strain evidence="2 3">SAG 2523</strain>
    </source>
</reference>
<evidence type="ECO:0000313" key="3">
    <source>
        <dbReference type="Proteomes" id="UP001485043"/>
    </source>
</evidence>
<organism evidence="2 3">
    <name type="scientific">Apatococcus fuscideae</name>
    <dbReference type="NCBI Taxonomy" id="2026836"/>
    <lineage>
        <taxon>Eukaryota</taxon>
        <taxon>Viridiplantae</taxon>
        <taxon>Chlorophyta</taxon>
        <taxon>core chlorophytes</taxon>
        <taxon>Trebouxiophyceae</taxon>
        <taxon>Chlorellales</taxon>
        <taxon>Chlorellaceae</taxon>
        <taxon>Apatococcus</taxon>
    </lineage>
</organism>
<gene>
    <name evidence="2" type="ORF">WJX84_003940</name>
</gene>
<dbReference type="SUPFAM" id="SSF48452">
    <property type="entry name" value="TPR-like"/>
    <property type="match status" value="1"/>
</dbReference>
<keyword evidence="3" id="KW-1185">Reference proteome</keyword>
<sequence length="485" mass="51270">MAYTLRIDNIDLSLSTSTLDGCQRLSVELRTQAEGKDWLLAESASGSAAPICQLPPTVAYISSSQAACFEAAILKEACILTVNGYNANGHLLLQASAPVSMNLQTAQPASKAAIHLSLTAIKQASSGEWLPAADSPSGEPAPQSSKSSASSISSPNLEVHCDMALENPQAKATQLQHKLAEIMCRLDRALPAAVLEEGQPDAERRNQIQSLLAELAPLQAGSTFSSREDQQQQLYHLERCTVAPADTLVWLEYGLFSARQGQHAHQAEALAWLEAVASTQESAKAEAIRQAILAPQPPMSGATPSAQSATWQVICLLVDELCLGSCASRLLERLPQLHASNASDSDANSPQPDVSPCSEADVALCRGQIAALHGSRKDALDFAQQAVSLSAAVHSKAAILSANVHYAAGNSTAALASFEEAAASCQSCVPLTVLLRVAGCHVRSGSLPQARTAMLKALEKMPLLDKFKRTIVCSKLAFYVCVEQT</sequence>
<protein>
    <submittedName>
        <fullName evidence="2">Uncharacterized protein</fullName>
    </submittedName>
</protein>
<dbReference type="InterPro" id="IPR011990">
    <property type="entry name" value="TPR-like_helical_dom_sf"/>
</dbReference>
<evidence type="ECO:0000313" key="2">
    <source>
        <dbReference type="EMBL" id="KAK9832572.1"/>
    </source>
</evidence>
<feature type="compositionally biased region" description="Low complexity" evidence="1">
    <location>
        <begin position="144"/>
        <end position="154"/>
    </location>
</feature>
<dbReference type="Proteomes" id="UP001485043">
    <property type="component" value="Unassembled WGS sequence"/>
</dbReference>
<dbReference type="EMBL" id="JALJOV010002233">
    <property type="protein sequence ID" value="KAK9832572.1"/>
    <property type="molecule type" value="Genomic_DNA"/>
</dbReference>